<evidence type="ECO:0000256" key="2">
    <source>
        <dbReference type="ARBA" id="ARBA00023043"/>
    </source>
</evidence>
<dbReference type="Gene3D" id="1.25.40.20">
    <property type="entry name" value="Ankyrin repeat-containing domain"/>
    <property type="match status" value="3"/>
</dbReference>
<dbReference type="PRINTS" id="PR01415">
    <property type="entry name" value="ANKYRIN"/>
</dbReference>
<evidence type="ECO:0000313" key="6">
    <source>
        <dbReference type="EMBL" id="EGE80872.2"/>
    </source>
</evidence>
<dbReference type="Proteomes" id="UP000007802">
    <property type="component" value="Unassembled WGS sequence"/>
</dbReference>
<feature type="compositionally biased region" description="Basic and acidic residues" evidence="5">
    <location>
        <begin position="1844"/>
        <end position="1862"/>
    </location>
</feature>
<dbReference type="PROSITE" id="PS50297">
    <property type="entry name" value="ANK_REP_REGION"/>
    <property type="match status" value="3"/>
</dbReference>
<dbReference type="HOGENOM" id="CLU_003548_0_0_1"/>
<organism evidence="6">
    <name type="scientific">Ajellomyces dermatitidis (strain ATCC 18188 / CBS 674.68)</name>
    <name type="common">Blastomyces dermatitidis</name>
    <dbReference type="NCBI Taxonomy" id="653446"/>
    <lineage>
        <taxon>Eukaryota</taxon>
        <taxon>Fungi</taxon>
        <taxon>Dikarya</taxon>
        <taxon>Ascomycota</taxon>
        <taxon>Pezizomycotina</taxon>
        <taxon>Eurotiomycetes</taxon>
        <taxon>Eurotiomycetidae</taxon>
        <taxon>Onygenales</taxon>
        <taxon>Ajellomycetaceae</taxon>
        <taxon>Blastomyces</taxon>
    </lineage>
</organism>
<dbReference type="InterPro" id="IPR002110">
    <property type="entry name" value="Ankyrin_rpt"/>
</dbReference>
<proteinExistence type="predicted"/>
<feature type="region of interest" description="Disordered" evidence="5">
    <location>
        <begin position="1762"/>
        <end position="1793"/>
    </location>
</feature>
<feature type="region of interest" description="Disordered" evidence="5">
    <location>
        <begin position="606"/>
        <end position="630"/>
    </location>
</feature>
<dbReference type="InterPro" id="IPR036770">
    <property type="entry name" value="Ankyrin_rpt-contain_sf"/>
</dbReference>
<keyword evidence="1" id="KW-0677">Repeat</keyword>
<feature type="repeat" description="ANK" evidence="3">
    <location>
        <begin position="566"/>
        <end position="590"/>
    </location>
</feature>
<dbReference type="EMBL" id="GG749423">
    <property type="protein sequence ID" value="EGE80872.2"/>
    <property type="molecule type" value="Genomic_DNA"/>
</dbReference>
<keyword evidence="2 3" id="KW-0040">ANK repeat</keyword>
<dbReference type="PANTHER" id="PTHR24198">
    <property type="entry name" value="ANKYRIN REPEAT AND PROTEIN KINASE DOMAIN-CONTAINING PROTEIN"/>
    <property type="match status" value="1"/>
</dbReference>
<dbReference type="OrthoDB" id="539213at2759"/>
<accession>F2TCA9</accession>
<reference evidence="6" key="1">
    <citation type="submission" date="2010-03" db="EMBL/GenBank/DDBJ databases">
        <title>Annotation of Blastomyces dermatitidis strain ATCC 18188.</title>
        <authorList>
            <consortium name="The Broad Institute Genome Sequencing Platform"/>
            <consortium name="Broad Institute Genome Sequencing Center for Infectious Disease."/>
            <person name="Cuomo C."/>
            <person name="Klein B."/>
            <person name="Sullivan T."/>
            <person name="Heitman J."/>
            <person name="Young S."/>
            <person name="Zeng Q."/>
            <person name="Gargeya S."/>
            <person name="Alvarado L."/>
            <person name="Berlin A.M."/>
            <person name="Chapman S.B."/>
            <person name="Chen Z."/>
            <person name="Freedman E."/>
            <person name="Gellesch M."/>
            <person name="Goldberg J."/>
            <person name="Griggs A."/>
            <person name="Gujja S."/>
            <person name="Heilman E."/>
            <person name="Heiman D."/>
            <person name="Howarth C."/>
            <person name="Mehta T."/>
            <person name="Neiman D."/>
            <person name="Pearson M."/>
            <person name="Roberts A."/>
            <person name="Saif S."/>
            <person name="Shea T."/>
            <person name="Shenoy N."/>
            <person name="Sisk P."/>
            <person name="Stolte C."/>
            <person name="Sykes S."/>
            <person name="White J."/>
            <person name="Yandava C."/>
            <person name="Haas B."/>
            <person name="Nusbaum C."/>
            <person name="Birren B."/>
        </authorList>
    </citation>
    <scope>NUCLEOTIDE SEQUENCE [LARGE SCALE GENOMIC DNA]</scope>
    <source>
        <strain evidence="6">ATCC 18188</strain>
    </source>
</reference>
<feature type="repeat" description="ANK" evidence="3">
    <location>
        <begin position="1473"/>
        <end position="1505"/>
    </location>
</feature>
<dbReference type="PROSITE" id="PS50088">
    <property type="entry name" value="ANK_REPEAT"/>
    <property type="match status" value="3"/>
</dbReference>
<dbReference type="SUPFAM" id="SSF48403">
    <property type="entry name" value="Ankyrin repeat"/>
    <property type="match status" value="3"/>
</dbReference>
<protein>
    <recommendedName>
        <fullName evidence="7">Ankyrin repeat protein</fullName>
    </recommendedName>
</protein>
<feature type="region of interest" description="Disordered" evidence="5">
    <location>
        <begin position="1823"/>
        <end position="1862"/>
    </location>
</feature>
<feature type="coiled-coil region" evidence="4">
    <location>
        <begin position="976"/>
        <end position="1006"/>
    </location>
</feature>
<feature type="repeat" description="ANK" evidence="3">
    <location>
        <begin position="533"/>
        <end position="565"/>
    </location>
</feature>
<keyword evidence="4" id="KW-0175">Coiled coil</keyword>
<feature type="compositionally biased region" description="Acidic residues" evidence="5">
    <location>
        <begin position="615"/>
        <end position="627"/>
    </location>
</feature>
<evidence type="ECO:0000256" key="4">
    <source>
        <dbReference type="SAM" id="Coils"/>
    </source>
</evidence>
<dbReference type="SMART" id="SM00248">
    <property type="entry name" value="ANK"/>
    <property type="match status" value="12"/>
</dbReference>
<dbReference type="Pfam" id="PF12796">
    <property type="entry name" value="Ank_2"/>
    <property type="match status" value="1"/>
</dbReference>
<sequence length="1862" mass="210319">MELPSIPVLLNDFVPYLDKHNRHEILTGEAMAPFKSYESKLREIFAQEPNHIAIANPQVNVVPLYIQSNVDVKVKARDLAEESPADAEKYILPLTAEVRKKDSTPAVVPAFDQFLENFRIFSESSLVDMDWSNVVVAGSAVTTCLLPVPDKFRMSRKAQREYYHEKIAPSSDVDLFLYGLDEEQAIEKIKQIEKCIRNSILEEVSVIRTRNALTIVSKYPTRHIQIVLRLYKSVSEILTGFDVDCACTAFDGRQVWASPRAIAAFATQTNSIDLTRRSPSYENRLAKYAHRGFEVYWPALDRSRLDPTIFERSFNHVVGLARLMVMEKLPTQSSREDYIEQRREERGRAQNHHRVYYRNRANLKEVQPEDVAEWVEQEDVSNYHTFTIPYGPKYTAKKIEKLVYKKDLLLNAEWNKPKDRKVNLHRHPAFFGSVQHVIEDCCGYCPVPVSDEEKAVAEEEGKKYLSGKIQFMKNDPGRQTIGSFNPITDSDWTEFAYIGDTESLCRAIVEGDLAHVEKCCAQEDFNVDRRDYTGRMPLHLAIMCGTPRIVRCLINRGARLVSRVAGGFTALHLAAARGDVEILRAILRKSEANQVEYLENSGTKWRNENHSVTSSEDDDHKEEDDDISVVRSGTESPYAVSQGSMIMITDPSNAPPEEHNEDENEPNFFDDIGVLSWDIPLAPLHVAILYGNVDIITSLTTEFGANASQPFVRKDYGNSDVTFSMILAMHHPFEQSANLLRALLETGASSTQANKDHLTAFHSLVLTGQPQHIDIIFDIDGPAAQLAIDHPWINTYWRPHCTVPLNTAITYKGAGMIEKLLKKGASISVPNEYQQRIWARRKYEDKKIEHSLRHPIIQAAEFSSPAVVRQLLDAGADANAMTLESQRLVGNDPYNANYGRTVLDIICERRTCLGSLCKPPETPITISEFEPDAFYLNGLVEGTFEHSFAQNELSIAKLTSEVIQDKLNSTAIIEYKKQLGLKVDWIKREIKELEELEQALKDKGGKSFAELHPNHSPSIPKIQELPKATAVSKKFQVLYTFTDIDVGDLKAKKYIPLFQAAWDGDIQKVRQLTTEQTTTKKLRSSLRLTVTLKAQTMDIFTIAVARGHFELAKFILQDVDAHQCKPDTKIPTRKVYEVVIDNDSDNDSYNSDSEPEDWDNEGVRVHFDIVEDQQTIDDVREADVGKYSTSALCLLNTSRDMSMFLGDENVNVMKREYGSVADVYISNWRRNQSAAPVDMDQLKTDHRIDLMDFAIRRNDMAIVKFLVEQKTHYMTNTPGEVNGIASPEAAHKFITVLPEILNTCMKYGRTEMLGYLMSKTGLGFPFQALMKEAGIKAEIEPKYYRGLSVYGKKRTDWASENGYRSRDKFSNSHSLLLLAINEGNLDSVKWFLTDEPEKIYREFLHTYKDDPRLAPLFKIEGGIDDMLASWLGARRNLALHCAILASPSEEFGTSVVQFILETFPDSLHTKNDSGFTPLHLAFGGRRIMAARVLVEAGADQTARDNDGHNMLHHIFASNISTVRDSPKLLKTLSEILDPEIIPILAQKRSRLQTGSGTRARLGRQTPLSQWLSRSEGTEVSTLKAILDITGGKELYVLNEQGNYPIHDVTKEGKIEFVQALLERDPCMAVLENATGTTPLEVAENKLISYLIPAYSNIEKKISSCADIQFDSNRIVSELYRDLFNRWQRYPYEFGPSEIYRSKGDKPIISMEDCTEGKIVQLLRNAAAKQGKKRILVSLQDANELVRRLSAIHQTTAAAAAAAATAQRRNRDGDFDDYSHEPDGDEHRKSDTNKQDEVNLWLHKLSGENFEVAKILEEEKAELEEVNKEKKWRGGGGGGGTSGNDVHEADEPMEDPTHTKIGK</sequence>
<name>F2TCA9_AJEDA</name>
<gene>
    <name evidence="6" type="ORF">BDDG_03813</name>
</gene>
<evidence type="ECO:0000256" key="5">
    <source>
        <dbReference type="SAM" id="MobiDB-lite"/>
    </source>
</evidence>
<evidence type="ECO:0000256" key="1">
    <source>
        <dbReference type="ARBA" id="ARBA00022737"/>
    </source>
</evidence>
<evidence type="ECO:0000256" key="3">
    <source>
        <dbReference type="PROSITE-ProRule" id="PRU00023"/>
    </source>
</evidence>
<evidence type="ECO:0008006" key="7">
    <source>
        <dbReference type="Google" id="ProtNLM"/>
    </source>
</evidence>
<dbReference type="PANTHER" id="PTHR24198:SF165">
    <property type="entry name" value="ANKYRIN REPEAT-CONTAINING PROTEIN-RELATED"/>
    <property type="match status" value="1"/>
</dbReference>
<feature type="compositionally biased region" description="Basic and acidic residues" evidence="5">
    <location>
        <begin position="1768"/>
        <end position="1793"/>
    </location>
</feature>